<accession>A0AB32WH88</accession>
<dbReference type="PANTHER" id="PTHR48011">
    <property type="entry name" value="CCR4-NOT TRANSCRIPTIONAL COMPLEX SUBUNIT CAF120-RELATED"/>
    <property type="match status" value="1"/>
</dbReference>
<dbReference type="InterPro" id="IPR052751">
    <property type="entry name" value="Plant_MAPKKK"/>
</dbReference>
<dbReference type="GeneID" id="108662458"/>
<evidence type="ECO:0000313" key="2">
    <source>
        <dbReference type="Proteomes" id="UP000694886"/>
    </source>
</evidence>
<proteinExistence type="predicted"/>
<reference evidence="2" key="1">
    <citation type="journal article" date="1997" name="Nucleic Acids Res.">
        <title>tRNAscan-SE: a program for improved detection of transfer RNA genes in genomic sequence.</title>
        <authorList>
            <person name="Lowe T.M."/>
            <person name="Eddy S.R."/>
        </authorList>
    </citation>
    <scope>NUCLEOTIDE SEQUENCE [LARGE SCALE GENOMIC DNA]</scope>
    <source>
        <strain evidence="2">r\B97-61/B2</strain>
    </source>
</reference>
<feature type="domain" description="Protein kinase" evidence="1">
    <location>
        <begin position="1"/>
        <end position="127"/>
    </location>
</feature>
<dbReference type="Pfam" id="PF00069">
    <property type="entry name" value="Pkinase"/>
    <property type="match status" value="1"/>
</dbReference>
<sequence length="127" mass="13793">MDYDVVKGASRNGLTMEWINLQTLGKKYGGKIPECGVKCYARLLVEGIRVIHEKGYVHCDLKPENILVYPFDKYGSINTLKIADFALAKQPGGKADGPAGMLKFPGTAVYMPPESVADAEISASLDI</sequence>
<dbReference type="Gramene" id="Tc06v2_t013040.1">
    <property type="protein sequence ID" value="Tc06v2_p013040.1"/>
    <property type="gene ID" value="Tc06v2_g013040"/>
</dbReference>
<dbReference type="GO" id="GO:0005524">
    <property type="term" value="F:ATP binding"/>
    <property type="evidence" value="ECO:0007669"/>
    <property type="project" value="InterPro"/>
</dbReference>
<dbReference type="PANTHER" id="PTHR48011:SF51">
    <property type="entry name" value="PROTEIN KINASE SUPERFAMILY PROTEIN"/>
    <property type="match status" value="1"/>
</dbReference>
<dbReference type="GO" id="GO:0004672">
    <property type="term" value="F:protein kinase activity"/>
    <property type="evidence" value="ECO:0007669"/>
    <property type="project" value="InterPro"/>
</dbReference>
<evidence type="ECO:0000313" key="3">
    <source>
        <dbReference type="RefSeq" id="XP_017978334.1"/>
    </source>
</evidence>
<organism evidence="2 3">
    <name type="scientific">Theobroma cacao</name>
    <name type="common">Cacao</name>
    <name type="synonym">Cocoa</name>
    <dbReference type="NCBI Taxonomy" id="3641"/>
    <lineage>
        <taxon>Eukaryota</taxon>
        <taxon>Viridiplantae</taxon>
        <taxon>Streptophyta</taxon>
        <taxon>Embryophyta</taxon>
        <taxon>Tracheophyta</taxon>
        <taxon>Spermatophyta</taxon>
        <taxon>Magnoliopsida</taxon>
        <taxon>eudicotyledons</taxon>
        <taxon>Gunneridae</taxon>
        <taxon>Pentapetalae</taxon>
        <taxon>rosids</taxon>
        <taxon>malvids</taxon>
        <taxon>Malvales</taxon>
        <taxon>Malvaceae</taxon>
        <taxon>Byttnerioideae</taxon>
        <taxon>Theobroma</taxon>
    </lineage>
</organism>
<name>A0AB32WH88_THECC</name>
<evidence type="ECO:0000259" key="1">
    <source>
        <dbReference type="PROSITE" id="PS50011"/>
    </source>
</evidence>
<dbReference type="RefSeq" id="XP_017978334.1">
    <property type="nucleotide sequence ID" value="XM_018122845.1"/>
</dbReference>
<dbReference type="KEGG" id="tcc:108662458"/>
<reference evidence="3" key="2">
    <citation type="submission" date="2025-08" db="UniProtKB">
        <authorList>
            <consortium name="RefSeq"/>
        </authorList>
    </citation>
    <scope>IDENTIFICATION</scope>
</reference>
<protein>
    <submittedName>
        <fullName evidence="3">Serine/threonine-protein kinase mos-like</fullName>
    </submittedName>
</protein>
<dbReference type="Proteomes" id="UP000694886">
    <property type="component" value="Chromosome 6"/>
</dbReference>
<dbReference type="InterPro" id="IPR008271">
    <property type="entry name" value="Ser/Thr_kinase_AS"/>
</dbReference>
<dbReference type="PROSITE" id="PS00108">
    <property type="entry name" value="PROTEIN_KINASE_ST"/>
    <property type="match status" value="1"/>
</dbReference>
<dbReference type="InterPro" id="IPR000719">
    <property type="entry name" value="Prot_kinase_dom"/>
</dbReference>
<dbReference type="Gene3D" id="1.10.510.10">
    <property type="entry name" value="Transferase(Phosphotransferase) domain 1"/>
    <property type="match status" value="1"/>
</dbReference>
<dbReference type="PROSITE" id="PS50011">
    <property type="entry name" value="PROTEIN_KINASE_DOM"/>
    <property type="match status" value="1"/>
</dbReference>
<gene>
    <name evidence="3" type="primary">LOC108662458</name>
</gene>
<dbReference type="InterPro" id="IPR011009">
    <property type="entry name" value="Kinase-like_dom_sf"/>
</dbReference>
<dbReference type="AlphaFoldDB" id="A0AB32WH88"/>
<dbReference type="SUPFAM" id="SSF56112">
    <property type="entry name" value="Protein kinase-like (PK-like)"/>
    <property type="match status" value="1"/>
</dbReference>